<feature type="compositionally biased region" description="Acidic residues" evidence="1">
    <location>
        <begin position="54"/>
        <end position="73"/>
    </location>
</feature>
<reference evidence="4" key="1">
    <citation type="submission" date="2016-10" db="EMBL/GenBank/DDBJ databases">
        <authorList>
            <person name="Varghese N."/>
            <person name="Submissions S."/>
        </authorList>
    </citation>
    <scope>NUCLEOTIDE SEQUENCE [LARGE SCALE GENOMIC DNA]</scope>
    <source>
        <strain evidence="4">S9</strain>
    </source>
</reference>
<feature type="signal peptide" evidence="2">
    <location>
        <begin position="1"/>
        <end position="21"/>
    </location>
</feature>
<feature type="compositionally biased region" description="Low complexity" evidence="1">
    <location>
        <begin position="43"/>
        <end position="53"/>
    </location>
</feature>
<evidence type="ECO:0000313" key="4">
    <source>
        <dbReference type="Proteomes" id="UP000198571"/>
    </source>
</evidence>
<keyword evidence="2" id="KW-0732">Signal</keyword>
<evidence type="ECO:0000256" key="2">
    <source>
        <dbReference type="SAM" id="SignalP"/>
    </source>
</evidence>
<organism evidence="3 4">
    <name type="scientific">Salipaludibacillus aurantiacus</name>
    <dbReference type="NCBI Taxonomy" id="1601833"/>
    <lineage>
        <taxon>Bacteria</taxon>
        <taxon>Bacillati</taxon>
        <taxon>Bacillota</taxon>
        <taxon>Bacilli</taxon>
        <taxon>Bacillales</taxon>
        <taxon>Bacillaceae</taxon>
    </lineage>
</organism>
<sequence length="239" mass="26612">MKKYVLTGVAAVFLMGITACNGNENGETNAEAEETMANTNAAVENEAENNGNAEEVEAETEENENGSENEQGNDSDNSSVSVDAGASEVTITLPPSLFEEEDPEDMVAEEEEEGIYDVTMHEDGTVTYTMSKEKHEEMMQEMEKDINETIEETKNSEDFVSITDITYNDSYSEFNMIVEQETFENSFDGFAAFGLGLSGMFYQLFDGVDPDDFEVIVHFENEDTGEVFETMTFPEDLDF</sequence>
<evidence type="ECO:0000313" key="3">
    <source>
        <dbReference type="EMBL" id="SES26563.1"/>
    </source>
</evidence>
<feature type="chain" id="PRO_5039541498" description="Antigen I/II N-terminal domain-containing protein" evidence="2">
    <location>
        <begin position="22"/>
        <end position="239"/>
    </location>
</feature>
<name>A0A1H9VZ55_9BACI</name>
<protein>
    <recommendedName>
        <fullName evidence="5">Antigen I/II N-terminal domain-containing protein</fullName>
    </recommendedName>
</protein>
<dbReference type="Proteomes" id="UP000198571">
    <property type="component" value="Unassembled WGS sequence"/>
</dbReference>
<dbReference type="OrthoDB" id="1849839at2"/>
<feature type="region of interest" description="Disordered" evidence="1">
    <location>
        <begin position="43"/>
        <end position="82"/>
    </location>
</feature>
<proteinExistence type="predicted"/>
<gene>
    <name evidence="3" type="ORF">SAMN05518684_11357</name>
</gene>
<dbReference type="EMBL" id="FOGT01000013">
    <property type="protein sequence ID" value="SES26563.1"/>
    <property type="molecule type" value="Genomic_DNA"/>
</dbReference>
<dbReference type="AlphaFoldDB" id="A0A1H9VZ55"/>
<accession>A0A1H9VZ55</accession>
<dbReference type="PROSITE" id="PS51257">
    <property type="entry name" value="PROKAR_LIPOPROTEIN"/>
    <property type="match status" value="1"/>
</dbReference>
<dbReference type="RefSeq" id="WP_093053996.1">
    <property type="nucleotide sequence ID" value="NZ_FOGT01000013.1"/>
</dbReference>
<keyword evidence="4" id="KW-1185">Reference proteome</keyword>
<dbReference type="STRING" id="1601833.SAMN05518684_11357"/>
<evidence type="ECO:0000256" key="1">
    <source>
        <dbReference type="SAM" id="MobiDB-lite"/>
    </source>
</evidence>
<evidence type="ECO:0008006" key="5">
    <source>
        <dbReference type="Google" id="ProtNLM"/>
    </source>
</evidence>